<gene>
    <name evidence="1" type="ORF">SAMN05444008_1256</name>
</gene>
<dbReference type="AlphaFoldDB" id="A0A1M5IPK3"/>
<name>A0A1M5IPK3_9BACT</name>
<organism evidence="1 2">
    <name type="scientific">Cnuella takakiae</name>
    <dbReference type="NCBI Taxonomy" id="1302690"/>
    <lineage>
        <taxon>Bacteria</taxon>
        <taxon>Pseudomonadati</taxon>
        <taxon>Bacteroidota</taxon>
        <taxon>Chitinophagia</taxon>
        <taxon>Chitinophagales</taxon>
        <taxon>Chitinophagaceae</taxon>
        <taxon>Cnuella</taxon>
    </lineage>
</organism>
<sequence>MHWQHCTLLAASTIRLGEAIAACCCGLRYKTPLINPVIPVFDPDDKNGGHCHFAIKPYMAGVQLNIACLHNRALLLKAFLY</sequence>
<evidence type="ECO:0000313" key="2">
    <source>
        <dbReference type="Proteomes" id="UP000184368"/>
    </source>
</evidence>
<reference evidence="1 2" key="1">
    <citation type="submission" date="2016-11" db="EMBL/GenBank/DDBJ databases">
        <authorList>
            <person name="Jaros S."/>
            <person name="Januszkiewicz K."/>
            <person name="Wedrychowicz H."/>
        </authorList>
    </citation>
    <scope>NUCLEOTIDE SEQUENCE [LARGE SCALE GENOMIC DNA]</scope>
    <source>
        <strain evidence="1 2">DSM 26897</strain>
    </source>
</reference>
<dbReference type="Proteomes" id="UP000184368">
    <property type="component" value="Unassembled WGS sequence"/>
</dbReference>
<keyword evidence="2" id="KW-1185">Reference proteome</keyword>
<proteinExistence type="predicted"/>
<protein>
    <submittedName>
        <fullName evidence="1">Uncharacterized protein</fullName>
    </submittedName>
</protein>
<evidence type="ECO:0000313" key="1">
    <source>
        <dbReference type="EMBL" id="SHG30258.1"/>
    </source>
</evidence>
<accession>A0A1M5IPK3</accession>
<dbReference type="EMBL" id="FQUO01000025">
    <property type="protein sequence ID" value="SHG30258.1"/>
    <property type="molecule type" value="Genomic_DNA"/>
</dbReference>